<dbReference type="GO" id="GO:0009451">
    <property type="term" value="P:RNA modification"/>
    <property type="evidence" value="ECO:0007669"/>
    <property type="project" value="InterPro"/>
</dbReference>
<evidence type="ECO:0008006" key="3">
    <source>
        <dbReference type="Google" id="ProtNLM"/>
    </source>
</evidence>
<gene>
    <name evidence="1" type="ORF">U9M48_006077</name>
</gene>
<sequence>MKSPLQIGIPSATRPQPLCSRRTGYAKNLSLHVRLFAAVRANAVQSMTMHEATEASNYNNVNGLEDYTCVVGAMARVGRLEDAESFACTMPCKPHAAVWGTLLMGCVWFTTLQAGRKDEVAEA</sequence>
<dbReference type="Proteomes" id="UP001341281">
    <property type="component" value="Chromosome 02"/>
</dbReference>
<dbReference type="PANTHER" id="PTHR47926:SF464">
    <property type="entry name" value="DYW DOMAIN-CONTAINING PROTEIN"/>
    <property type="match status" value="1"/>
</dbReference>
<dbReference type="InterPro" id="IPR046960">
    <property type="entry name" value="PPR_At4g14850-like_plant"/>
</dbReference>
<dbReference type="GO" id="GO:0003723">
    <property type="term" value="F:RNA binding"/>
    <property type="evidence" value="ECO:0007669"/>
    <property type="project" value="InterPro"/>
</dbReference>
<dbReference type="EMBL" id="CP144746">
    <property type="protein sequence ID" value="WVZ55417.1"/>
    <property type="molecule type" value="Genomic_DNA"/>
</dbReference>
<accession>A0AAQ3PYX2</accession>
<organism evidence="1 2">
    <name type="scientific">Paspalum notatum var. saurae</name>
    <dbReference type="NCBI Taxonomy" id="547442"/>
    <lineage>
        <taxon>Eukaryota</taxon>
        <taxon>Viridiplantae</taxon>
        <taxon>Streptophyta</taxon>
        <taxon>Embryophyta</taxon>
        <taxon>Tracheophyta</taxon>
        <taxon>Spermatophyta</taxon>
        <taxon>Magnoliopsida</taxon>
        <taxon>Liliopsida</taxon>
        <taxon>Poales</taxon>
        <taxon>Poaceae</taxon>
        <taxon>PACMAD clade</taxon>
        <taxon>Panicoideae</taxon>
        <taxon>Andropogonodae</taxon>
        <taxon>Paspaleae</taxon>
        <taxon>Paspalinae</taxon>
        <taxon>Paspalum</taxon>
    </lineage>
</organism>
<reference evidence="1 2" key="1">
    <citation type="submission" date="2024-02" db="EMBL/GenBank/DDBJ databases">
        <title>High-quality chromosome-scale genome assembly of Pensacola bahiagrass (Paspalum notatum Flugge var. saurae).</title>
        <authorList>
            <person name="Vega J.M."/>
            <person name="Podio M."/>
            <person name="Orjuela J."/>
            <person name="Siena L.A."/>
            <person name="Pessino S.C."/>
            <person name="Combes M.C."/>
            <person name="Mariac C."/>
            <person name="Albertini E."/>
            <person name="Pupilli F."/>
            <person name="Ortiz J.P.A."/>
            <person name="Leblanc O."/>
        </authorList>
    </citation>
    <scope>NUCLEOTIDE SEQUENCE [LARGE SCALE GENOMIC DNA]</scope>
    <source>
        <strain evidence="1">R1</strain>
        <tissue evidence="1">Leaf</tissue>
    </source>
</reference>
<evidence type="ECO:0000313" key="2">
    <source>
        <dbReference type="Proteomes" id="UP001341281"/>
    </source>
</evidence>
<protein>
    <recommendedName>
        <fullName evidence="3">Pentatricopeptide repeat-containing protein</fullName>
    </recommendedName>
</protein>
<evidence type="ECO:0000313" key="1">
    <source>
        <dbReference type="EMBL" id="WVZ55417.1"/>
    </source>
</evidence>
<name>A0AAQ3PYX2_PASNO</name>
<proteinExistence type="predicted"/>
<dbReference type="AlphaFoldDB" id="A0AAQ3PYX2"/>
<dbReference type="PANTHER" id="PTHR47926">
    <property type="entry name" value="PENTATRICOPEPTIDE REPEAT-CONTAINING PROTEIN"/>
    <property type="match status" value="1"/>
</dbReference>
<keyword evidence="2" id="KW-1185">Reference proteome</keyword>